<dbReference type="OrthoDB" id="9804819at2"/>
<dbReference type="RefSeq" id="WP_092555347.1">
    <property type="nucleotide sequence ID" value="NZ_FNPZ01000003.1"/>
</dbReference>
<dbReference type="STRING" id="381665.SAMN05216554_3093"/>
<evidence type="ECO:0000259" key="6">
    <source>
        <dbReference type="PROSITE" id="PS50893"/>
    </source>
</evidence>
<dbReference type="GO" id="GO:0016887">
    <property type="term" value="F:ATP hydrolysis activity"/>
    <property type="evidence" value="ECO:0007669"/>
    <property type="project" value="InterPro"/>
</dbReference>
<gene>
    <name evidence="7" type="ORF">SAMN05216554_3093</name>
</gene>
<keyword evidence="8" id="KW-1185">Reference proteome</keyword>
<dbReference type="NCBIfam" id="TIGR01188">
    <property type="entry name" value="drrA"/>
    <property type="match status" value="1"/>
</dbReference>
<dbReference type="InterPro" id="IPR003439">
    <property type="entry name" value="ABC_transporter-like_ATP-bd"/>
</dbReference>
<dbReference type="GO" id="GO:0005886">
    <property type="term" value="C:plasma membrane"/>
    <property type="evidence" value="ECO:0007669"/>
    <property type="project" value="UniProtKB-SubCell"/>
</dbReference>
<evidence type="ECO:0000256" key="1">
    <source>
        <dbReference type="ARBA" id="ARBA00004413"/>
    </source>
</evidence>
<evidence type="ECO:0000313" key="8">
    <source>
        <dbReference type="Proteomes" id="UP000198891"/>
    </source>
</evidence>
<dbReference type="EMBL" id="FNPZ01000003">
    <property type="protein sequence ID" value="SDZ29354.1"/>
    <property type="molecule type" value="Genomic_DNA"/>
</dbReference>
<dbReference type="PANTHER" id="PTHR43582">
    <property type="entry name" value="LINEARMYCIN RESISTANCE ATP-BINDING PROTEIN LNRL"/>
    <property type="match status" value="1"/>
</dbReference>
<feature type="domain" description="ABC transporter" evidence="6">
    <location>
        <begin position="10"/>
        <end position="247"/>
    </location>
</feature>
<comment type="subcellular location">
    <subcellularLocation>
        <location evidence="1">Cell membrane</location>
        <topology evidence="1">Peripheral membrane protein</topology>
        <orientation evidence="1">Cytoplasmic side</orientation>
    </subcellularLocation>
</comment>
<dbReference type="Gene3D" id="3.40.50.300">
    <property type="entry name" value="P-loop containing nucleotide triphosphate hydrolases"/>
    <property type="match status" value="1"/>
</dbReference>
<keyword evidence="4 7" id="KW-0067">ATP-binding</keyword>
<keyword evidence="3" id="KW-0547">Nucleotide-binding</keyword>
<dbReference type="InterPro" id="IPR017871">
    <property type="entry name" value="ABC_transporter-like_CS"/>
</dbReference>
<dbReference type="GO" id="GO:0005524">
    <property type="term" value="F:ATP binding"/>
    <property type="evidence" value="ECO:0007669"/>
    <property type="project" value="UniProtKB-KW"/>
</dbReference>
<dbReference type="Proteomes" id="UP000198891">
    <property type="component" value="Unassembled WGS sequence"/>
</dbReference>
<proteinExistence type="inferred from homology"/>
<dbReference type="GO" id="GO:0043215">
    <property type="term" value="P:daunorubicin transport"/>
    <property type="evidence" value="ECO:0007669"/>
    <property type="project" value="InterPro"/>
</dbReference>
<dbReference type="PROSITE" id="PS00211">
    <property type="entry name" value="ABC_TRANSPORTER_1"/>
    <property type="match status" value="1"/>
</dbReference>
<dbReference type="Pfam" id="PF00005">
    <property type="entry name" value="ABC_tran"/>
    <property type="match status" value="1"/>
</dbReference>
<keyword evidence="2" id="KW-0813">Transport</keyword>
<reference evidence="7 8" key="1">
    <citation type="submission" date="2016-10" db="EMBL/GenBank/DDBJ databases">
        <authorList>
            <person name="de Groot N.N."/>
        </authorList>
    </citation>
    <scope>NUCLEOTIDE SEQUENCE [LARGE SCALE GENOMIC DNA]</scope>
    <source>
        <strain evidence="7 8">CGMCC 4.3491</strain>
    </source>
</reference>
<dbReference type="InterPro" id="IPR027417">
    <property type="entry name" value="P-loop_NTPase"/>
</dbReference>
<dbReference type="InterPro" id="IPR025302">
    <property type="entry name" value="DrrA1/2-like_C"/>
</dbReference>
<evidence type="ECO:0000256" key="4">
    <source>
        <dbReference type="ARBA" id="ARBA00022840"/>
    </source>
</evidence>
<sequence length="331" mass="34769">MANTTGAPALAASALTKTYRGGRGKPSVAALGGLSFEAAEGTVFGLLGPNGAGKSTTVKILSTLSRADSGRAFVAGIDVAARPDQVRHRIGFVAQKQVSDPMDTGRENLVLAGRLQGMAGADAKARARELLQRFSLDEAGDRLVKTYSGGMARKLDVAIGLMHRPAVLFLDEPTTGLDPEARADMWAEIERMSAEERMTVLLTTHYLEEADRLASRLAIVDHGRVVASGTPEELKNELRGDAVVVELSHEADAPAALASIGRLDVLREVAASGTVLRARADVGASALPLALALLEEAGIRVASATVARPSLDDVYLSHTGRTFARAQGEEL</sequence>
<organism evidence="7 8">
    <name type="scientific">Herbiconiux ginsengi</name>
    <dbReference type="NCBI Taxonomy" id="381665"/>
    <lineage>
        <taxon>Bacteria</taxon>
        <taxon>Bacillati</taxon>
        <taxon>Actinomycetota</taxon>
        <taxon>Actinomycetes</taxon>
        <taxon>Micrococcales</taxon>
        <taxon>Microbacteriaceae</taxon>
        <taxon>Herbiconiux</taxon>
    </lineage>
</organism>
<protein>
    <submittedName>
        <fullName evidence="7">ABC-2 type transport system ATP-binding protein</fullName>
    </submittedName>
</protein>
<evidence type="ECO:0000256" key="2">
    <source>
        <dbReference type="ARBA" id="ARBA00022448"/>
    </source>
</evidence>
<dbReference type="GO" id="GO:1900753">
    <property type="term" value="P:doxorubicin transport"/>
    <property type="evidence" value="ECO:0007669"/>
    <property type="project" value="InterPro"/>
</dbReference>
<name>A0A1H3RUG9_9MICO</name>
<dbReference type="InterPro" id="IPR005894">
    <property type="entry name" value="DrrA"/>
</dbReference>
<dbReference type="InterPro" id="IPR003593">
    <property type="entry name" value="AAA+_ATPase"/>
</dbReference>
<dbReference type="PROSITE" id="PS50893">
    <property type="entry name" value="ABC_TRANSPORTER_2"/>
    <property type="match status" value="1"/>
</dbReference>
<accession>A0A1H3RUG9</accession>
<evidence type="ECO:0000256" key="3">
    <source>
        <dbReference type="ARBA" id="ARBA00022741"/>
    </source>
</evidence>
<dbReference type="AlphaFoldDB" id="A0A1H3RUG9"/>
<dbReference type="Pfam" id="PF13732">
    <property type="entry name" value="DrrA1-3_C"/>
    <property type="match status" value="1"/>
</dbReference>
<evidence type="ECO:0000313" key="7">
    <source>
        <dbReference type="EMBL" id="SDZ29354.1"/>
    </source>
</evidence>
<dbReference type="PANTHER" id="PTHR43582:SF5">
    <property type="entry name" value="ABC TRANSPORTER"/>
    <property type="match status" value="1"/>
</dbReference>
<evidence type="ECO:0000256" key="5">
    <source>
        <dbReference type="ARBA" id="ARBA00049985"/>
    </source>
</evidence>
<dbReference type="SMART" id="SM00382">
    <property type="entry name" value="AAA"/>
    <property type="match status" value="1"/>
</dbReference>
<comment type="similarity">
    <text evidence="5">Belongs to the ABC transporter superfamily. Drug exporter-1 (DrugE1) (TC 3.A.1.105) family.</text>
</comment>
<dbReference type="SUPFAM" id="SSF52540">
    <property type="entry name" value="P-loop containing nucleoside triphosphate hydrolases"/>
    <property type="match status" value="1"/>
</dbReference>